<dbReference type="RefSeq" id="WP_095406198.1">
    <property type="nucleotide sequence ID" value="NZ_NOJZ02000004.1"/>
</dbReference>
<feature type="transmembrane region" description="Helical" evidence="1">
    <location>
        <begin position="71"/>
        <end position="94"/>
    </location>
</feature>
<protein>
    <submittedName>
        <fullName evidence="2">DUF2752 domain-containing protein</fullName>
    </submittedName>
</protein>
<dbReference type="AlphaFoldDB" id="A0A371IUP2"/>
<sequence length="109" mass="13057">MKMDFHLNGRRLRLLLYISIIIIIYVVPISFVEGRSFCIWYNLFKIKCLGCGMTRAIFNLSRLNIRNALEYNWMVVFISIPICFVVKDIANIFYEEFKIYKLKHPKVQK</sequence>
<keyword evidence="1" id="KW-0812">Transmembrane</keyword>
<dbReference type="InterPro" id="IPR021215">
    <property type="entry name" value="DUF2752"/>
</dbReference>
<feature type="transmembrane region" description="Helical" evidence="1">
    <location>
        <begin position="12"/>
        <end position="32"/>
    </location>
</feature>
<dbReference type="Pfam" id="PF10825">
    <property type="entry name" value="DUF2752"/>
    <property type="match status" value="1"/>
</dbReference>
<evidence type="ECO:0000313" key="3">
    <source>
        <dbReference type="Proteomes" id="UP000243494"/>
    </source>
</evidence>
<keyword evidence="1" id="KW-1133">Transmembrane helix</keyword>
<proteinExistence type="predicted"/>
<evidence type="ECO:0000313" key="2">
    <source>
        <dbReference type="EMBL" id="RDY24198.1"/>
    </source>
</evidence>
<accession>A0A371IUP2</accession>
<keyword evidence="1" id="KW-0472">Membrane</keyword>
<comment type="caution">
    <text evidence="2">The sequence shown here is derived from an EMBL/GenBank/DDBJ whole genome shotgun (WGS) entry which is preliminary data.</text>
</comment>
<name>A0A371IUP2_9FIRM</name>
<gene>
    <name evidence="2" type="ORF">CHF27_003725</name>
</gene>
<dbReference type="EMBL" id="NOJZ02000004">
    <property type="protein sequence ID" value="RDY24198.1"/>
    <property type="molecule type" value="Genomic_DNA"/>
</dbReference>
<reference evidence="2 3" key="1">
    <citation type="journal article" date="2017" name="Genome Announc.">
        <title>Draft Genome Sequence of Romboutsia maritimum sp. nov. Strain CCRI-22766(T), Isolated from Coastal Estuarine Mud.</title>
        <authorList>
            <person name="Maheux A.F."/>
            <person name="Boudreau D.K."/>
            <person name="Berube E."/>
            <person name="Boissinot M."/>
            <person name="Raymond F."/>
            <person name="Brodeur S."/>
            <person name="Corbeil J."/>
            <person name="Brightwell G."/>
            <person name="Broda D."/>
            <person name="Omar R.F."/>
            <person name="Bergeron M.G."/>
        </authorList>
    </citation>
    <scope>NUCLEOTIDE SEQUENCE [LARGE SCALE GENOMIC DNA]</scope>
    <source>
        <strain evidence="2 3">CCRI-22766</strain>
    </source>
</reference>
<dbReference type="OrthoDB" id="9815897at2"/>
<organism evidence="2 3">
    <name type="scientific">Romboutsia maritimum</name>
    <dbReference type="NCBI Taxonomy" id="2020948"/>
    <lineage>
        <taxon>Bacteria</taxon>
        <taxon>Bacillati</taxon>
        <taxon>Bacillota</taxon>
        <taxon>Clostridia</taxon>
        <taxon>Peptostreptococcales</taxon>
        <taxon>Peptostreptococcaceae</taxon>
        <taxon>Romboutsia</taxon>
    </lineage>
</organism>
<keyword evidence="3" id="KW-1185">Reference proteome</keyword>
<evidence type="ECO:0000256" key="1">
    <source>
        <dbReference type="SAM" id="Phobius"/>
    </source>
</evidence>
<dbReference type="Proteomes" id="UP000243494">
    <property type="component" value="Unassembled WGS sequence"/>
</dbReference>